<dbReference type="PROSITE" id="PS50005">
    <property type="entry name" value="TPR"/>
    <property type="match status" value="1"/>
</dbReference>
<dbReference type="InterPro" id="IPR024983">
    <property type="entry name" value="CHAT_dom"/>
</dbReference>
<keyword evidence="1" id="KW-0802">TPR repeat</keyword>
<dbReference type="InterPro" id="IPR011990">
    <property type="entry name" value="TPR-like_helical_dom_sf"/>
</dbReference>
<dbReference type="PANTHER" id="PTHR10098">
    <property type="entry name" value="RAPSYN-RELATED"/>
    <property type="match status" value="1"/>
</dbReference>
<comment type="caution">
    <text evidence="3">The sequence shown here is derived from an EMBL/GenBank/DDBJ whole genome shotgun (WGS) entry which is preliminary data.</text>
</comment>
<keyword evidence="4" id="KW-1185">Reference proteome</keyword>
<evidence type="ECO:0000256" key="1">
    <source>
        <dbReference type="PROSITE-ProRule" id="PRU00339"/>
    </source>
</evidence>
<dbReference type="SUPFAM" id="SSF48452">
    <property type="entry name" value="TPR-like"/>
    <property type="match status" value="1"/>
</dbReference>
<dbReference type="SMART" id="SM00028">
    <property type="entry name" value="TPR"/>
    <property type="match status" value="2"/>
</dbReference>
<evidence type="ECO:0000259" key="2">
    <source>
        <dbReference type="Pfam" id="PF12770"/>
    </source>
</evidence>
<feature type="domain" description="CHAT" evidence="2">
    <location>
        <begin position="404"/>
        <end position="700"/>
    </location>
</feature>
<evidence type="ECO:0000313" key="3">
    <source>
        <dbReference type="EMBL" id="MDR9899772.1"/>
    </source>
</evidence>
<name>A0AAP5IGF5_9CYAN</name>
<dbReference type="Pfam" id="PF13424">
    <property type="entry name" value="TPR_12"/>
    <property type="match status" value="1"/>
</dbReference>
<dbReference type="Pfam" id="PF12770">
    <property type="entry name" value="CHAT"/>
    <property type="match status" value="1"/>
</dbReference>
<dbReference type="Gene3D" id="1.25.40.10">
    <property type="entry name" value="Tetratricopeptide repeat domain"/>
    <property type="match status" value="1"/>
</dbReference>
<gene>
    <name evidence="3" type="ORF">G7B40_035225</name>
</gene>
<reference evidence="4" key="1">
    <citation type="journal article" date="2021" name="Science">
        <title>Hunting the eagle killer: A cyanobacterial neurotoxin causes vacuolar myelinopathy.</title>
        <authorList>
            <person name="Breinlinger S."/>
            <person name="Phillips T.J."/>
            <person name="Haram B.N."/>
            <person name="Mares J."/>
            <person name="Martinez Yerena J.A."/>
            <person name="Hrouzek P."/>
            <person name="Sobotka R."/>
            <person name="Henderson W.M."/>
            <person name="Schmieder P."/>
            <person name="Williams S.M."/>
            <person name="Lauderdale J.D."/>
            <person name="Wilde H.D."/>
            <person name="Gerrin W."/>
            <person name="Kust A."/>
            <person name="Washington J.W."/>
            <person name="Wagner C."/>
            <person name="Geier B."/>
            <person name="Liebeke M."/>
            <person name="Enke H."/>
            <person name="Niedermeyer T.H.J."/>
            <person name="Wilde S.B."/>
        </authorList>
    </citation>
    <scope>NUCLEOTIDE SEQUENCE [LARGE SCALE GENOMIC DNA]</scope>
    <source>
        <strain evidence="4">Thurmond2011</strain>
    </source>
</reference>
<evidence type="ECO:0000313" key="4">
    <source>
        <dbReference type="Proteomes" id="UP000667802"/>
    </source>
</evidence>
<sequence>MHLRFLICNIVCLSVVLFLKSEIALPIATVVTSNTGYKNYYKKIAQVSPNNNSKSEVTRLNKEGIRLSEKRFFPQALEKLQKALTLTRDTGDRFLEAVTLNNIGRVYQNQGRYSPAFKFYLQALVINKELSVTQKNPEYALAQLGKTYSNIGYLFDLQKRPDLAIFFYKHCLINREKARRQPAVLSQPQPDAYNITVAQTYRLLSERLLAYKRVREALRSLDLLKVEELEGYLQNVPGNQRTVKGIDIASEEKPIKQKLDQTLQNAILEGKELIEIRKIPAERRSPQQQKRINELVANQQKILDEFNDFITSPNVKEQSEQISRTARRENLDLESLNDIRANLMEFPQKSVLLYPLVLKDSLELIVVTPESPPIHRTVAVTREQLYQTIASFRQSLQPSQNIKKPAQQLYDWLIKPIEKDLKVSGAQTLIYAPDDQLRYIPLAALYDGKQWLVQRFSINNITAASLTRFNTSSNSQLHVLAAAFTKGSYQVKVANRQFTLSGLPFAAREVETLANVVPGTKKLLGDAFSPKTTVPQLDDYTIVHFATHAGFVVGKPEDSFILFGNGEHVTLKDVANWSLPHVDLVVLSACETAVGGKLGNGEEILGFGYQIQKTGARAAIASLWTVDDGGTQALMSAFYTLLSSGKLTKAEALQQAQIALITGNFPKLGQHQSRSHSVTSVPTDNFSHPYYWAPFILIGNGL</sequence>
<organism evidence="3 4">
    <name type="scientific">Aetokthonos hydrillicola Thurmond2011</name>
    <dbReference type="NCBI Taxonomy" id="2712845"/>
    <lineage>
        <taxon>Bacteria</taxon>
        <taxon>Bacillati</taxon>
        <taxon>Cyanobacteriota</taxon>
        <taxon>Cyanophyceae</taxon>
        <taxon>Nostocales</taxon>
        <taxon>Hapalosiphonaceae</taxon>
        <taxon>Aetokthonos</taxon>
    </lineage>
</organism>
<feature type="repeat" description="TPR" evidence="1">
    <location>
        <begin position="97"/>
        <end position="130"/>
    </location>
</feature>
<proteinExistence type="predicted"/>
<dbReference type="Proteomes" id="UP000667802">
    <property type="component" value="Unassembled WGS sequence"/>
</dbReference>
<protein>
    <submittedName>
        <fullName evidence="3">CHAT domain-containing protein</fullName>
    </submittedName>
</protein>
<dbReference type="InterPro" id="IPR019734">
    <property type="entry name" value="TPR_rpt"/>
</dbReference>
<dbReference type="RefSeq" id="WP_208353690.1">
    <property type="nucleotide sequence ID" value="NZ_JAALHA020000027.1"/>
</dbReference>
<accession>A0AAP5IGF5</accession>
<dbReference type="AlphaFoldDB" id="A0AAP5IGF5"/>
<dbReference type="EMBL" id="JAALHA020000027">
    <property type="protein sequence ID" value="MDR9899772.1"/>
    <property type="molecule type" value="Genomic_DNA"/>
</dbReference>